<evidence type="ECO:0000313" key="2">
    <source>
        <dbReference type="Proteomes" id="UP000228996"/>
    </source>
</evidence>
<dbReference type="Proteomes" id="UP000228996">
    <property type="component" value="Unassembled WGS sequence"/>
</dbReference>
<dbReference type="EMBL" id="PEYO01000006">
    <property type="protein sequence ID" value="PIU03800.1"/>
    <property type="molecule type" value="Genomic_DNA"/>
</dbReference>
<proteinExistence type="predicted"/>
<gene>
    <name evidence="1" type="ORF">COT44_01435</name>
</gene>
<reference evidence="2" key="1">
    <citation type="submission" date="2017-09" db="EMBL/GenBank/DDBJ databases">
        <title>Depth-based differentiation of microbial function through sediment-hosted aquifers and enrichment of novel symbionts in the deep terrestrial subsurface.</title>
        <authorList>
            <person name="Probst A.J."/>
            <person name="Ladd B."/>
            <person name="Jarett J.K."/>
            <person name="Geller-Mcgrath D.E."/>
            <person name="Sieber C.M.K."/>
            <person name="Emerson J.B."/>
            <person name="Anantharaman K."/>
            <person name="Thomas B.C."/>
            <person name="Malmstrom R."/>
            <person name="Stieglmeier M."/>
            <person name="Klingl A."/>
            <person name="Woyke T."/>
            <person name="Ryan C.M."/>
            <person name="Banfield J.F."/>
        </authorList>
    </citation>
    <scope>NUCLEOTIDE SEQUENCE [LARGE SCALE GENOMIC DNA]</scope>
</reference>
<organism evidence="1 2">
    <name type="scientific">Candidatus Shapirobacteria bacterium CG08_land_8_20_14_0_20_39_18</name>
    <dbReference type="NCBI Taxonomy" id="1974883"/>
    <lineage>
        <taxon>Bacteria</taxon>
        <taxon>Candidatus Shapironibacteriota</taxon>
    </lineage>
</organism>
<name>A0A2M6XDP1_9BACT</name>
<accession>A0A2M6XDP1</accession>
<evidence type="ECO:0000313" key="1">
    <source>
        <dbReference type="EMBL" id="PIU03800.1"/>
    </source>
</evidence>
<protein>
    <submittedName>
        <fullName evidence="1">Phosphohydrolase</fullName>
    </submittedName>
</protein>
<keyword evidence="1" id="KW-0378">Hydrolase</keyword>
<dbReference type="SUPFAM" id="SSF109604">
    <property type="entry name" value="HD-domain/PDEase-like"/>
    <property type="match status" value="1"/>
</dbReference>
<dbReference type="AlphaFoldDB" id="A0A2M6XDP1"/>
<sequence>MITRDQALQFLNENVENKNIIKHMIAAEVMMKAIAAKLKSQNSKVKIDEEINEDEWAMAGLLHDGDYNPGVPVEKQGIKVTEMLREKGYEIPDTVAHAMAAHNWHNTGVEPKSLMDWSLFCGDSLTGLIVAGCLVLPSKKLSDLTVESVLKRYKEPSFAKGTRRGEIAMCEEKLGIPLQEFVERTLKAMQGISNELGL</sequence>
<dbReference type="PANTHER" id="PTHR38659">
    <property type="entry name" value="METAL-DEPENDENT PHOSPHOHYDROLASE"/>
    <property type="match status" value="1"/>
</dbReference>
<comment type="caution">
    <text evidence="1">The sequence shown here is derived from an EMBL/GenBank/DDBJ whole genome shotgun (WGS) entry which is preliminary data.</text>
</comment>
<dbReference type="PANTHER" id="PTHR38659:SF1">
    <property type="entry name" value="METAL DEPENDENT PHOSPHOHYDROLASE"/>
    <property type="match status" value="1"/>
</dbReference>
<dbReference type="GO" id="GO:0016787">
    <property type="term" value="F:hydrolase activity"/>
    <property type="evidence" value="ECO:0007669"/>
    <property type="project" value="UniProtKB-KW"/>
</dbReference>